<feature type="transmembrane region" description="Helical" evidence="8">
    <location>
        <begin position="301"/>
        <end position="322"/>
    </location>
</feature>
<proteinExistence type="predicted"/>
<feature type="transmembrane region" description="Helical" evidence="8">
    <location>
        <begin position="109"/>
        <end position="129"/>
    </location>
</feature>
<feature type="transmembrane region" description="Helical" evidence="8">
    <location>
        <begin position="50"/>
        <end position="68"/>
    </location>
</feature>
<feature type="transmembrane region" description="Helical" evidence="8">
    <location>
        <begin position="141"/>
        <end position="162"/>
    </location>
</feature>
<dbReference type="InterPro" id="IPR011701">
    <property type="entry name" value="MFS"/>
</dbReference>
<feature type="transmembrane region" description="Helical" evidence="8">
    <location>
        <begin position="12"/>
        <end position="35"/>
    </location>
</feature>
<feature type="transmembrane region" description="Helical" evidence="8">
    <location>
        <begin position="364"/>
        <end position="386"/>
    </location>
</feature>
<dbReference type="EMBL" id="JAVREM010000012">
    <property type="protein sequence ID" value="MDT0319202.1"/>
    <property type="molecule type" value="Genomic_DNA"/>
</dbReference>
<dbReference type="PANTHER" id="PTHR42718">
    <property type="entry name" value="MAJOR FACILITATOR SUPERFAMILY MULTIDRUG TRANSPORTER MFSC"/>
    <property type="match status" value="1"/>
</dbReference>
<keyword evidence="5 8" id="KW-1133">Transmembrane helix</keyword>
<evidence type="ECO:0000256" key="6">
    <source>
        <dbReference type="ARBA" id="ARBA00023136"/>
    </source>
</evidence>
<feature type="domain" description="Major facilitator superfamily (MFS) profile" evidence="9">
    <location>
        <begin position="14"/>
        <end position="464"/>
    </location>
</feature>
<evidence type="ECO:0000256" key="1">
    <source>
        <dbReference type="ARBA" id="ARBA00004651"/>
    </source>
</evidence>
<feature type="transmembrane region" description="Helical" evidence="8">
    <location>
        <begin position="202"/>
        <end position="220"/>
    </location>
</feature>
<dbReference type="InterPro" id="IPR020846">
    <property type="entry name" value="MFS_dom"/>
</dbReference>
<comment type="subcellular location">
    <subcellularLocation>
        <location evidence="1">Cell membrane</location>
        <topology evidence="1">Multi-pass membrane protein</topology>
    </subcellularLocation>
</comment>
<keyword evidence="7" id="KW-0046">Antibiotic resistance</keyword>
<comment type="caution">
    <text evidence="10">The sequence shown here is derived from an EMBL/GenBank/DDBJ whole genome shotgun (WGS) entry which is preliminary data.</text>
</comment>
<dbReference type="InterPro" id="IPR036259">
    <property type="entry name" value="MFS_trans_sf"/>
</dbReference>
<reference evidence="11" key="1">
    <citation type="submission" date="2023-07" db="EMBL/GenBank/DDBJ databases">
        <title>30 novel species of actinomycetes from the DSMZ collection.</title>
        <authorList>
            <person name="Nouioui I."/>
        </authorList>
    </citation>
    <scope>NUCLEOTIDE SEQUENCE [LARGE SCALE GENOMIC DNA]</scope>
    <source>
        <strain evidence="11">DSM 44918</strain>
    </source>
</reference>
<evidence type="ECO:0000256" key="2">
    <source>
        <dbReference type="ARBA" id="ARBA00022448"/>
    </source>
</evidence>
<evidence type="ECO:0000256" key="5">
    <source>
        <dbReference type="ARBA" id="ARBA00022989"/>
    </source>
</evidence>
<keyword evidence="11" id="KW-1185">Reference proteome</keyword>
<dbReference type="PRINTS" id="PR01036">
    <property type="entry name" value="TCRTETB"/>
</dbReference>
<organism evidence="10 11">
    <name type="scientific">Streptomyces millisiae</name>
    <dbReference type="NCBI Taxonomy" id="3075542"/>
    <lineage>
        <taxon>Bacteria</taxon>
        <taxon>Bacillati</taxon>
        <taxon>Actinomycetota</taxon>
        <taxon>Actinomycetes</taxon>
        <taxon>Kitasatosporales</taxon>
        <taxon>Streptomycetaceae</taxon>
        <taxon>Streptomyces</taxon>
    </lineage>
</organism>
<dbReference type="Gene3D" id="1.20.1720.10">
    <property type="entry name" value="Multidrug resistance protein D"/>
    <property type="match status" value="1"/>
</dbReference>
<keyword evidence="4 8" id="KW-0812">Transmembrane</keyword>
<evidence type="ECO:0000256" key="7">
    <source>
        <dbReference type="ARBA" id="ARBA00023251"/>
    </source>
</evidence>
<protein>
    <submittedName>
        <fullName evidence="10">MFS transporter</fullName>
    </submittedName>
</protein>
<evidence type="ECO:0000256" key="4">
    <source>
        <dbReference type="ARBA" id="ARBA00022692"/>
    </source>
</evidence>
<dbReference type="CDD" id="cd17321">
    <property type="entry name" value="MFS_MMR_MDR_like"/>
    <property type="match status" value="1"/>
</dbReference>
<feature type="transmembrane region" description="Helical" evidence="8">
    <location>
        <begin position="407"/>
        <end position="425"/>
    </location>
</feature>
<dbReference type="SUPFAM" id="SSF103473">
    <property type="entry name" value="MFS general substrate transporter"/>
    <property type="match status" value="1"/>
</dbReference>
<name>A0ABU2LNN6_9ACTN</name>
<feature type="transmembrane region" description="Helical" evidence="8">
    <location>
        <begin position="168"/>
        <end position="190"/>
    </location>
</feature>
<feature type="transmembrane region" description="Helical" evidence="8">
    <location>
        <begin position="80"/>
        <end position="103"/>
    </location>
</feature>
<evidence type="ECO:0000256" key="8">
    <source>
        <dbReference type="SAM" id="Phobius"/>
    </source>
</evidence>
<evidence type="ECO:0000313" key="10">
    <source>
        <dbReference type="EMBL" id="MDT0319202.1"/>
    </source>
</evidence>
<dbReference type="PROSITE" id="PS50850">
    <property type="entry name" value="MFS"/>
    <property type="match status" value="1"/>
</dbReference>
<evidence type="ECO:0000313" key="11">
    <source>
        <dbReference type="Proteomes" id="UP001183420"/>
    </source>
</evidence>
<sequence length="483" mass="49269">MSVSNAPDPRRWAALAFIALAQFMVIMDTSIIGVALPEMRTDLGFTQGDLSWVFNAYVIAFGGLLLLGGRLSDLFGARRVFSLGWAVLAVGSLVAGLAGEVWVELAGRAVQGAGSALIAPSALTLLMTLFGGNPRELPKAFALYGAAAPAGGTAGVFLGGVITEYASWPWVFYINIPVALLTLAVTPRLMPAAPPARGRVDILGALTVTAGLGTVVYAVVRAPEAGWGAASTWLLLAAGTVLTGLFVALQARLREPLMRLTILRTPNLAAANLAQLLLAGAWIPMWYFLNLYLQQVLGLGAFASGSALLPMTGAIMLMMIVVAPRLQERFGARTMIGTGMLALSAGMLWLSFVRPDGGYAVDVLPASLVAAVGMSLAFVPSLGTAISAARPEEGGLASGIVNTSYQIGSALGLAAMTAVAAARGAEELDDVTALTDGFSAAFLGAAAIAAAGALLALATLRTGGGAAEATGEGGREPAVAGTR</sequence>
<dbReference type="PANTHER" id="PTHR42718:SF46">
    <property type="entry name" value="BLR6921 PROTEIN"/>
    <property type="match status" value="1"/>
</dbReference>
<dbReference type="RefSeq" id="WP_311598355.1">
    <property type="nucleotide sequence ID" value="NZ_JAVREM010000012.1"/>
</dbReference>
<keyword evidence="3" id="KW-1003">Cell membrane</keyword>
<keyword evidence="2" id="KW-0813">Transport</keyword>
<dbReference type="Gene3D" id="1.20.1250.20">
    <property type="entry name" value="MFS general substrate transporter like domains"/>
    <property type="match status" value="1"/>
</dbReference>
<gene>
    <name evidence="10" type="ORF">RNC47_12730</name>
</gene>
<keyword evidence="6 8" id="KW-0472">Membrane</keyword>
<feature type="transmembrane region" description="Helical" evidence="8">
    <location>
        <begin position="226"/>
        <end position="249"/>
    </location>
</feature>
<feature type="transmembrane region" description="Helical" evidence="8">
    <location>
        <begin position="270"/>
        <end position="289"/>
    </location>
</feature>
<dbReference type="Pfam" id="PF07690">
    <property type="entry name" value="MFS_1"/>
    <property type="match status" value="1"/>
</dbReference>
<accession>A0ABU2LNN6</accession>
<evidence type="ECO:0000256" key="3">
    <source>
        <dbReference type="ARBA" id="ARBA00022475"/>
    </source>
</evidence>
<dbReference type="Proteomes" id="UP001183420">
    <property type="component" value="Unassembled WGS sequence"/>
</dbReference>
<feature type="transmembrane region" description="Helical" evidence="8">
    <location>
        <begin position="437"/>
        <end position="458"/>
    </location>
</feature>
<evidence type="ECO:0000259" key="9">
    <source>
        <dbReference type="PROSITE" id="PS50850"/>
    </source>
</evidence>
<feature type="transmembrane region" description="Helical" evidence="8">
    <location>
        <begin position="334"/>
        <end position="352"/>
    </location>
</feature>